<protein>
    <submittedName>
        <fullName evidence="8">Coenzyme A pyrophosphatase</fullName>
    </submittedName>
</protein>
<dbReference type="PROSITE" id="PS51462">
    <property type="entry name" value="NUDIX"/>
    <property type="match status" value="1"/>
</dbReference>
<keyword evidence="5" id="KW-0460">Magnesium</keyword>
<dbReference type="GO" id="GO:0010945">
    <property type="term" value="F:coenzyme A diphosphatase activity"/>
    <property type="evidence" value="ECO:0007669"/>
    <property type="project" value="InterPro"/>
</dbReference>
<comment type="caution">
    <text evidence="8">The sequence shown here is derived from an EMBL/GenBank/DDBJ whole genome shotgun (WGS) entry which is preliminary data.</text>
</comment>
<evidence type="ECO:0000256" key="3">
    <source>
        <dbReference type="ARBA" id="ARBA00022723"/>
    </source>
</evidence>
<keyword evidence="9" id="KW-1185">Reference proteome</keyword>
<accession>A0A916YYP4</accession>
<sequence length="208" mass="22888">MTTLHDRLVALYRAGHRRKVTGLRDDVDWMPEGQPRRAAVLVAITDRPLTSEDPSSPGPGILFIQRPTKMRRHPGQVAFPGGGIDAGETPVQAALREAEEEIALPPSRVCVIGESDRYRTGSGFDITPVIATVPPDLPLVASPAEVDSWFEAPLSFLLAPENVNKTTAKLMGRQRHVLEMQFGDYRIWGVTAAILDNLRRRLLRGAPL</sequence>
<dbReference type="CDD" id="cd03426">
    <property type="entry name" value="NUDIX_CoAse_Nudt7"/>
    <property type="match status" value="1"/>
</dbReference>
<dbReference type="EMBL" id="BMIP01000003">
    <property type="protein sequence ID" value="GGD67441.1"/>
    <property type="molecule type" value="Genomic_DNA"/>
</dbReference>
<evidence type="ECO:0000259" key="7">
    <source>
        <dbReference type="PROSITE" id="PS51462"/>
    </source>
</evidence>
<evidence type="ECO:0000256" key="4">
    <source>
        <dbReference type="ARBA" id="ARBA00022801"/>
    </source>
</evidence>
<dbReference type="Gene3D" id="3.90.79.10">
    <property type="entry name" value="Nucleoside Triphosphate Pyrophosphohydrolase"/>
    <property type="match status" value="1"/>
</dbReference>
<dbReference type="GO" id="GO:0046872">
    <property type="term" value="F:metal ion binding"/>
    <property type="evidence" value="ECO:0007669"/>
    <property type="project" value="UniProtKB-KW"/>
</dbReference>
<dbReference type="Proteomes" id="UP000612349">
    <property type="component" value="Unassembled WGS sequence"/>
</dbReference>
<gene>
    <name evidence="8" type="ORF">GCM10010990_16140</name>
</gene>
<dbReference type="PANTHER" id="PTHR12992">
    <property type="entry name" value="NUDIX HYDROLASE"/>
    <property type="match status" value="1"/>
</dbReference>
<proteinExistence type="predicted"/>
<organism evidence="8 9">
    <name type="scientific">Croceicoccus mobilis</name>
    <dbReference type="NCBI Taxonomy" id="1703339"/>
    <lineage>
        <taxon>Bacteria</taxon>
        <taxon>Pseudomonadati</taxon>
        <taxon>Pseudomonadota</taxon>
        <taxon>Alphaproteobacteria</taxon>
        <taxon>Sphingomonadales</taxon>
        <taxon>Erythrobacteraceae</taxon>
        <taxon>Croceicoccus</taxon>
    </lineage>
</organism>
<comment type="cofactor">
    <cofactor evidence="1">
        <name>Mn(2+)</name>
        <dbReference type="ChEBI" id="CHEBI:29035"/>
    </cofactor>
</comment>
<evidence type="ECO:0000256" key="6">
    <source>
        <dbReference type="ARBA" id="ARBA00023211"/>
    </source>
</evidence>
<dbReference type="InterPro" id="IPR000086">
    <property type="entry name" value="NUDIX_hydrolase_dom"/>
</dbReference>
<evidence type="ECO:0000256" key="1">
    <source>
        <dbReference type="ARBA" id="ARBA00001936"/>
    </source>
</evidence>
<keyword evidence="3" id="KW-0479">Metal-binding</keyword>
<dbReference type="InterPro" id="IPR045121">
    <property type="entry name" value="CoAse"/>
</dbReference>
<dbReference type="PANTHER" id="PTHR12992:SF11">
    <property type="entry name" value="MITOCHONDRIAL COENZYME A DIPHOSPHATASE NUDT8"/>
    <property type="match status" value="1"/>
</dbReference>
<feature type="domain" description="Nudix hydrolase" evidence="7">
    <location>
        <begin position="35"/>
        <end position="176"/>
    </location>
</feature>
<dbReference type="InterPro" id="IPR015797">
    <property type="entry name" value="NUDIX_hydrolase-like_dom_sf"/>
</dbReference>
<evidence type="ECO:0000313" key="9">
    <source>
        <dbReference type="Proteomes" id="UP000612349"/>
    </source>
</evidence>
<keyword evidence="6" id="KW-0464">Manganese</keyword>
<keyword evidence="4" id="KW-0378">Hydrolase</keyword>
<evidence type="ECO:0000256" key="2">
    <source>
        <dbReference type="ARBA" id="ARBA00001946"/>
    </source>
</evidence>
<dbReference type="Pfam" id="PF00293">
    <property type="entry name" value="NUDIX"/>
    <property type="match status" value="1"/>
</dbReference>
<dbReference type="AlphaFoldDB" id="A0A916YYP4"/>
<reference evidence="8" key="2">
    <citation type="submission" date="2020-09" db="EMBL/GenBank/DDBJ databases">
        <authorList>
            <person name="Sun Q."/>
            <person name="Zhou Y."/>
        </authorList>
    </citation>
    <scope>NUCLEOTIDE SEQUENCE</scope>
    <source>
        <strain evidence="8">CGMCC 1.15360</strain>
    </source>
</reference>
<comment type="cofactor">
    <cofactor evidence="2">
        <name>Mg(2+)</name>
        <dbReference type="ChEBI" id="CHEBI:18420"/>
    </cofactor>
</comment>
<dbReference type="OrthoDB" id="9802805at2"/>
<dbReference type="RefSeq" id="WP_066771109.1">
    <property type="nucleotide sequence ID" value="NZ_BMIP01000003.1"/>
</dbReference>
<reference evidence="8" key="1">
    <citation type="journal article" date="2014" name="Int. J. Syst. Evol. Microbiol.">
        <title>Complete genome sequence of Corynebacterium casei LMG S-19264T (=DSM 44701T), isolated from a smear-ripened cheese.</title>
        <authorList>
            <consortium name="US DOE Joint Genome Institute (JGI-PGF)"/>
            <person name="Walter F."/>
            <person name="Albersmeier A."/>
            <person name="Kalinowski J."/>
            <person name="Ruckert C."/>
        </authorList>
    </citation>
    <scope>NUCLEOTIDE SEQUENCE</scope>
    <source>
        <strain evidence="8">CGMCC 1.15360</strain>
    </source>
</reference>
<dbReference type="SUPFAM" id="SSF55811">
    <property type="entry name" value="Nudix"/>
    <property type="match status" value="1"/>
</dbReference>
<evidence type="ECO:0000313" key="8">
    <source>
        <dbReference type="EMBL" id="GGD67441.1"/>
    </source>
</evidence>
<name>A0A916YYP4_9SPHN</name>
<evidence type="ECO:0000256" key="5">
    <source>
        <dbReference type="ARBA" id="ARBA00022842"/>
    </source>
</evidence>